<dbReference type="InterPro" id="IPR050109">
    <property type="entry name" value="HTH-type_TetR-like_transc_reg"/>
</dbReference>
<dbReference type="Gene3D" id="1.10.357.10">
    <property type="entry name" value="Tetracycline Repressor, domain 2"/>
    <property type="match status" value="1"/>
</dbReference>
<feature type="domain" description="HTH tetR-type" evidence="5">
    <location>
        <begin position="21"/>
        <end position="80"/>
    </location>
</feature>
<dbReference type="Pfam" id="PF00440">
    <property type="entry name" value="TetR_N"/>
    <property type="match status" value="1"/>
</dbReference>
<dbReference type="PROSITE" id="PS50977">
    <property type="entry name" value="HTH_TETR_2"/>
    <property type="match status" value="1"/>
</dbReference>
<feature type="DNA-binding region" description="H-T-H motif" evidence="4">
    <location>
        <begin position="43"/>
        <end position="62"/>
    </location>
</feature>
<accession>A0ABN2ZRK7</accession>
<name>A0ABN2ZRK7_9ACTN</name>
<evidence type="ECO:0000256" key="2">
    <source>
        <dbReference type="ARBA" id="ARBA00023125"/>
    </source>
</evidence>
<reference evidence="6 7" key="1">
    <citation type="journal article" date="2019" name="Int. J. Syst. Evol. Microbiol.">
        <title>The Global Catalogue of Microorganisms (GCM) 10K type strain sequencing project: providing services to taxonomists for standard genome sequencing and annotation.</title>
        <authorList>
            <consortium name="The Broad Institute Genomics Platform"/>
            <consortium name="The Broad Institute Genome Sequencing Center for Infectious Disease"/>
            <person name="Wu L."/>
            <person name="Ma J."/>
        </authorList>
    </citation>
    <scope>NUCLEOTIDE SEQUENCE [LARGE SCALE GENOMIC DNA]</scope>
    <source>
        <strain evidence="6 7">JCM 16022</strain>
    </source>
</reference>
<dbReference type="PANTHER" id="PTHR30055:SF234">
    <property type="entry name" value="HTH-TYPE TRANSCRIPTIONAL REGULATOR BETI"/>
    <property type="match status" value="1"/>
</dbReference>
<dbReference type="InterPro" id="IPR009057">
    <property type="entry name" value="Homeodomain-like_sf"/>
</dbReference>
<gene>
    <name evidence="6" type="ORF">GCM10009844_22380</name>
</gene>
<sequence length="220" mass="23584">MSAHSLTLDGVTPRAAAMAPDDRRRAILAVLVPLIVERGGDVSTREIARAAGIAEGTIFRVFPDKKSLMLAAAEEAINPADGQAAFDEAMAGAEGLRAKVVVATERVLDRMRLTMSVMMAARQHLMAAHEAGEHQRTGPDGKPAFGPPPFVMQAQEDLHRRLTGLFEPHRDELAVEPSVAAVALRSLIFGASRPELGMTPALTPDQIADLLLDGVRRRDS</sequence>
<keyword evidence="2 4" id="KW-0238">DNA-binding</keyword>
<protein>
    <submittedName>
        <fullName evidence="6">TetR/AcrR family transcriptional regulator</fullName>
    </submittedName>
</protein>
<keyword evidence="7" id="KW-1185">Reference proteome</keyword>
<evidence type="ECO:0000313" key="6">
    <source>
        <dbReference type="EMBL" id="GAA2146385.1"/>
    </source>
</evidence>
<evidence type="ECO:0000259" key="5">
    <source>
        <dbReference type="PROSITE" id="PS50977"/>
    </source>
</evidence>
<dbReference type="PRINTS" id="PR00455">
    <property type="entry name" value="HTHTETR"/>
</dbReference>
<dbReference type="PANTHER" id="PTHR30055">
    <property type="entry name" value="HTH-TYPE TRANSCRIPTIONAL REGULATOR RUTR"/>
    <property type="match status" value="1"/>
</dbReference>
<dbReference type="InterPro" id="IPR001647">
    <property type="entry name" value="HTH_TetR"/>
</dbReference>
<keyword evidence="3" id="KW-0804">Transcription</keyword>
<dbReference type="EMBL" id="BAAAQR010000006">
    <property type="protein sequence ID" value="GAA2146385.1"/>
    <property type="molecule type" value="Genomic_DNA"/>
</dbReference>
<evidence type="ECO:0000256" key="4">
    <source>
        <dbReference type="PROSITE-ProRule" id="PRU00335"/>
    </source>
</evidence>
<evidence type="ECO:0000313" key="7">
    <source>
        <dbReference type="Proteomes" id="UP001501771"/>
    </source>
</evidence>
<dbReference type="Proteomes" id="UP001501771">
    <property type="component" value="Unassembled WGS sequence"/>
</dbReference>
<evidence type="ECO:0000256" key="3">
    <source>
        <dbReference type="ARBA" id="ARBA00023163"/>
    </source>
</evidence>
<keyword evidence="1" id="KW-0805">Transcription regulation</keyword>
<dbReference type="SUPFAM" id="SSF46689">
    <property type="entry name" value="Homeodomain-like"/>
    <property type="match status" value="1"/>
</dbReference>
<comment type="caution">
    <text evidence="6">The sequence shown here is derived from an EMBL/GenBank/DDBJ whole genome shotgun (WGS) entry which is preliminary data.</text>
</comment>
<organism evidence="6 7">
    <name type="scientific">Nocardioides koreensis</name>
    <dbReference type="NCBI Taxonomy" id="433651"/>
    <lineage>
        <taxon>Bacteria</taxon>
        <taxon>Bacillati</taxon>
        <taxon>Actinomycetota</taxon>
        <taxon>Actinomycetes</taxon>
        <taxon>Propionibacteriales</taxon>
        <taxon>Nocardioidaceae</taxon>
        <taxon>Nocardioides</taxon>
    </lineage>
</organism>
<proteinExistence type="predicted"/>
<evidence type="ECO:0000256" key="1">
    <source>
        <dbReference type="ARBA" id="ARBA00023015"/>
    </source>
</evidence>